<comment type="catalytic activity">
    <reaction evidence="7">
        <text>ATP + H2O = ADP + phosphate + H(+)</text>
        <dbReference type="Rhea" id="RHEA:13065"/>
        <dbReference type="ChEBI" id="CHEBI:15377"/>
        <dbReference type="ChEBI" id="CHEBI:15378"/>
        <dbReference type="ChEBI" id="CHEBI:30616"/>
        <dbReference type="ChEBI" id="CHEBI:43474"/>
        <dbReference type="ChEBI" id="CHEBI:456216"/>
        <dbReference type="EC" id="3.6.4.13"/>
    </reaction>
</comment>
<evidence type="ECO:0000256" key="3">
    <source>
        <dbReference type="ARBA" id="ARBA00022806"/>
    </source>
</evidence>
<feature type="compositionally biased region" description="Polar residues" evidence="8">
    <location>
        <begin position="46"/>
        <end position="65"/>
    </location>
</feature>
<evidence type="ECO:0000256" key="1">
    <source>
        <dbReference type="ARBA" id="ARBA00022741"/>
    </source>
</evidence>
<dbReference type="PROSITE" id="PS00039">
    <property type="entry name" value="DEAD_ATP_HELICASE"/>
    <property type="match status" value="1"/>
</dbReference>
<dbReference type="SMART" id="SM00487">
    <property type="entry name" value="DEXDc"/>
    <property type="match status" value="1"/>
</dbReference>
<feature type="domain" description="Helicase C-terminal" evidence="10">
    <location>
        <begin position="318"/>
        <end position="476"/>
    </location>
</feature>
<dbReference type="OMA" id="NGEQYVH"/>
<proteinExistence type="inferred from homology"/>
<feature type="compositionally biased region" description="Low complexity" evidence="8">
    <location>
        <begin position="571"/>
        <end position="588"/>
    </location>
</feature>
<organism evidence="11 12">
    <name type="scientific">Trichosporon asahii var. asahii (strain CBS 8904)</name>
    <name type="common">Yeast</name>
    <dbReference type="NCBI Taxonomy" id="1220162"/>
    <lineage>
        <taxon>Eukaryota</taxon>
        <taxon>Fungi</taxon>
        <taxon>Dikarya</taxon>
        <taxon>Basidiomycota</taxon>
        <taxon>Agaricomycotina</taxon>
        <taxon>Tremellomycetes</taxon>
        <taxon>Trichosporonales</taxon>
        <taxon>Trichosporonaceae</taxon>
        <taxon>Trichosporon</taxon>
    </lineage>
</organism>
<dbReference type="EMBL" id="AMBO01000310">
    <property type="protein sequence ID" value="EKD01797.1"/>
    <property type="molecule type" value="Genomic_DNA"/>
</dbReference>
<protein>
    <recommendedName>
        <fullName evidence="7">ATP-dependent RNA helicase</fullName>
        <ecNumber evidence="7">3.6.4.13</ecNumber>
    </recommendedName>
</protein>
<dbReference type="InterPro" id="IPR011545">
    <property type="entry name" value="DEAD/DEAH_box_helicase_dom"/>
</dbReference>
<keyword evidence="12" id="KW-1185">Reference proteome</keyword>
<dbReference type="InterPro" id="IPR014001">
    <property type="entry name" value="Helicase_ATP-bd"/>
</dbReference>
<dbReference type="PROSITE" id="PS51194">
    <property type="entry name" value="HELICASE_CTER"/>
    <property type="match status" value="1"/>
</dbReference>
<sequence>MSDQQNSRRGRGGFRGRGGGRGRGGFRGPKPALAPVQQLKAEPDSGASTPLTSGMTTPIASGAQTPNKALTTTKFADFPQLTPELVASLPFEYCTEVQAATLPAILEGHDVLAQAKTGTGKTLAFLVPSIQRLLLAPLPDRSLTSILVLSPTRELASQIADAALTFTKGRVGVQCVVGGTNINTDVKRLKTERADILVATPGRLLDLIENYGVGSRLSQIRTLVLDEADRLLDQGFRRELVKILDALPDRKAVPRQTLLFSATLPEGVHSISSIALKPDHKFITTLKEEDINAHKHVVQELLVLPGDQMISGALEVLKREEMLAAERGGFKVMVFLPTARAAGLYYEVFSNLPTSYPVWEIHSRMSQAKRTKSTDQFRAADRGILFSSDVTARGIDVQGVTAVVQVGLPSSGEQYVHRLGRTARAGAQGHGVLVLADFETFFLNDATIKTFDMLEYPALDGSSLAHASQLVDGALSQVSEEAKGQAYQAWLGYYNSSLKKLRWSQADLVRNANEYAQHTLKTAPGPNGWVPPALQAKTIGKMGLKGVPGLNREAGPSGGGQKRGGDGAQGQGAPKRQSGQSGQPSLLQRMQPDAGAGFGGGSGGFNGDRAPSGRGRGRGRGRGDRGRGAPRPF</sequence>
<feature type="region of interest" description="Disordered" evidence="8">
    <location>
        <begin position="543"/>
        <end position="633"/>
    </location>
</feature>
<dbReference type="GO" id="GO:0003723">
    <property type="term" value="F:RNA binding"/>
    <property type="evidence" value="ECO:0007669"/>
    <property type="project" value="UniProtKB-UniRule"/>
</dbReference>
<dbReference type="GO" id="GO:0003724">
    <property type="term" value="F:RNA helicase activity"/>
    <property type="evidence" value="ECO:0007669"/>
    <property type="project" value="UniProtKB-EC"/>
</dbReference>
<reference evidence="11 12" key="1">
    <citation type="journal article" date="2012" name="Eukaryot. Cell">
        <title>Genome sequence of the Trichosporon asahii environmental strain CBS 8904.</title>
        <authorList>
            <person name="Yang R.Y."/>
            <person name="Li H.T."/>
            <person name="Zhu H."/>
            <person name="Zhou G.P."/>
            <person name="Wang M."/>
            <person name="Wang L."/>
        </authorList>
    </citation>
    <scope>NUCLEOTIDE SEQUENCE [LARGE SCALE GENOMIC DNA]</scope>
    <source>
        <strain evidence="11 12">CBS 8904</strain>
    </source>
</reference>
<dbReference type="SUPFAM" id="SSF52540">
    <property type="entry name" value="P-loop containing nucleoside triphosphate hydrolases"/>
    <property type="match status" value="2"/>
</dbReference>
<dbReference type="OrthoDB" id="193716at2759"/>
<feature type="compositionally biased region" description="Gly residues" evidence="8">
    <location>
        <begin position="596"/>
        <end position="606"/>
    </location>
</feature>
<feature type="compositionally biased region" description="Gly residues" evidence="8">
    <location>
        <begin position="556"/>
        <end position="570"/>
    </location>
</feature>
<evidence type="ECO:0000256" key="2">
    <source>
        <dbReference type="ARBA" id="ARBA00022801"/>
    </source>
</evidence>
<evidence type="ECO:0000256" key="4">
    <source>
        <dbReference type="ARBA" id="ARBA00022840"/>
    </source>
</evidence>
<comment type="caution">
    <text evidence="11">The sequence shown here is derived from an EMBL/GenBank/DDBJ whole genome shotgun (WGS) entry which is preliminary data.</text>
</comment>
<dbReference type="Pfam" id="PF00270">
    <property type="entry name" value="DEAD"/>
    <property type="match status" value="1"/>
</dbReference>
<dbReference type="InterPro" id="IPR000629">
    <property type="entry name" value="RNA-helicase_DEAD-box_CS"/>
</dbReference>
<dbReference type="GO" id="GO:0016787">
    <property type="term" value="F:hydrolase activity"/>
    <property type="evidence" value="ECO:0007669"/>
    <property type="project" value="UniProtKB-KW"/>
</dbReference>
<evidence type="ECO:0000259" key="10">
    <source>
        <dbReference type="PROSITE" id="PS51194"/>
    </source>
</evidence>
<comment type="function">
    <text evidence="7">RNA helicase.</text>
</comment>
<accession>K1VQU4</accession>
<dbReference type="InterPro" id="IPR027417">
    <property type="entry name" value="P-loop_NTPase"/>
</dbReference>
<keyword evidence="2 6" id="KW-0378">Hydrolase</keyword>
<dbReference type="PANTHER" id="PTHR24031">
    <property type="entry name" value="RNA HELICASE"/>
    <property type="match status" value="1"/>
</dbReference>
<keyword evidence="3 6" id="KW-0347">Helicase</keyword>
<dbReference type="HOGENOM" id="CLU_003041_26_6_1"/>
<dbReference type="STRING" id="1220162.K1VQU4"/>
<evidence type="ECO:0000313" key="12">
    <source>
        <dbReference type="Proteomes" id="UP000006757"/>
    </source>
</evidence>
<evidence type="ECO:0000256" key="5">
    <source>
        <dbReference type="ARBA" id="ARBA00022884"/>
    </source>
</evidence>
<comment type="domain">
    <text evidence="7">The Q motif is unique to and characteristic of the DEAD box family of RNA helicases and controls ATP binding and hydrolysis.</text>
</comment>
<evidence type="ECO:0000256" key="6">
    <source>
        <dbReference type="RuleBase" id="RU000492"/>
    </source>
</evidence>
<dbReference type="eggNOG" id="KOG0342">
    <property type="taxonomic scope" value="Eukaryota"/>
</dbReference>
<dbReference type="CDD" id="cd18787">
    <property type="entry name" value="SF2_C_DEAD"/>
    <property type="match status" value="1"/>
</dbReference>
<evidence type="ECO:0000256" key="8">
    <source>
        <dbReference type="SAM" id="MobiDB-lite"/>
    </source>
</evidence>
<dbReference type="Pfam" id="PF00271">
    <property type="entry name" value="Helicase_C"/>
    <property type="match status" value="1"/>
</dbReference>
<dbReference type="Gene3D" id="3.40.50.300">
    <property type="entry name" value="P-loop containing nucleotide triphosphate hydrolases"/>
    <property type="match status" value="2"/>
</dbReference>
<dbReference type="EC" id="3.6.4.13" evidence="7"/>
<evidence type="ECO:0000259" key="9">
    <source>
        <dbReference type="PROSITE" id="PS51192"/>
    </source>
</evidence>
<dbReference type="InParanoid" id="K1VQU4"/>
<feature type="domain" description="Helicase ATP-binding" evidence="9">
    <location>
        <begin position="102"/>
        <end position="282"/>
    </location>
</feature>
<dbReference type="SMART" id="SM00490">
    <property type="entry name" value="HELICc"/>
    <property type="match status" value="1"/>
</dbReference>
<dbReference type="Proteomes" id="UP000006757">
    <property type="component" value="Unassembled WGS sequence"/>
</dbReference>
<dbReference type="AlphaFoldDB" id="K1VQU4"/>
<comment type="similarity">
    <text evidence="6">Belongs to the DEAD box helicase family.</text>
</comment>
<keyword evidence="5 7" id="KW-0694">RNA-binding</keyword>
<evidence type="ECO:0000256" key="7">
    <source>
        <dbReference type="RuleBase" id="RU365068"/>
    </source>
</evidence>
<gene>
    <name evidence="11" type="ORF">A1Q2_03860</name>
</gene>
<dbReference type="InterPro" id="IPR001650">
    <property type="entry name" value="Helicase_C-like"/>
</dbReference>
<feature type="region of interest" description="Disordered" evidence="8">
    <location>
        <begin position="1"/>
        <end position="65"/>
    </location>
</feature>
<keyword evidence="4 6" id="KW-0067">ATP-binding</keyword>
<keyword evidence="1 6" id="KW-0547">Nucleotide-binding</keyword>
<dbReference type="PROSITE" id="PS51192">
    <property type="entry name" value="HELICASE_ATP_BIND_1"/>
    <property type="match status" value="1"/>
</dbReference>
<feature type="compositionally biased region" description="Basic residues" evidence="8">
    <location>
        <begin position="8"/>
        <end position="20"/>
    </location>
</feature>
<evidence type="ECO:0000313" key="11">
    <source>
        <dbReference type="EMBL" id="EKD01797.1"/>
    </source>
</evidence>
<dbReference type="GO" id="GO:0005524">
    <property type="term" value="F:ATP binding"/>
    <property type="evidence" value="ECO:0007669"/>
    <property type="project" value="UniProtKB-UniRule"/>
</dbReference>
<name>K1VQU4_TRIAC</name>